<feature type="compositionally biased region" description="Basic and acidic residues" evidence="1">
    <location>
        <begin position="669"/>
        <end position="681"/>
    </location>
</feature>
<dbReference type="Proteomes" id="UP000230750">
    <property type="component" value="Unassembled WGS sequence"/>
</dbReference>
<protein>
    <submittedName>
        <fullName evidence="2">Uncharacterized protein</fullName>
    </submittedName>
</protein>
<proteinExistence type="predicted"/>
<feature type="region of interest" description="Disordered" evidence="1">
    <location>
        <begin position="821"/>
        <end position="844"/>
    </location>
</feature>
<feature type="compositionally biased region" description="Basic residues" evidence="1">
    <location>
        <begin position="742"/>
        <end position="755"/>
    </location>
</feature>
<feature type="compositionally biased region" description="Low complexity" evidence="1">
    <location>
        <begin position="1015"/>
        <end position="1028"/>
    </location>
</feature>
<accession>A0A2G8L8R0</accession>
<feature type="compositionally biased region" description="Basic residues" evidence="1">
    <location>
        <begin position="1046"/>
        <end position="1058"/>
    </location>
</feature>
<feature type="region of interest" description="Disordered" evidence="1">
    <location>
        <begin position="1042"/>
        <end position="1061"/>
    </location>
</feature>
<feature type="compositionally biased region" description="Polar residues" evidence="1">
    <location>
        <begin position="716"/>
        <end position="725"/>
    </location>
</feature>
<feature type="region of interest" description="Disordered" evidence="1">
    <location>
        <begin position="709"/>
        <end position="808"/>
    </location>
</feature>
<feature type="region of interest" description="Disordered" evidence="1">
    <location>
        <begin position="411"/>
        <end position="434"/>
    </location>
</feature>
<gene>
    <name evidence="2" type="ORF">BSL78_06506</name>
</gene>
<feature type="region of interest" description="Disordered" evidence="1">
    <location>
        <begin position="991"/>
        <end position="1036"/>
    </location>
</feature>
<organism evidence="2 3">
    <name type="scientific">Stichopus japonicus</name>
    <name type="common">Sea cucumber</name>
    <dbReference type="NCBI Taxonomy" id="307972"/>
    <lineage>
        <taxon>Eukaryota</taxon>
        <taxon>Metazoa</taxon>
        <taxon>Echinodermata</taxon>
        <taxon>Eleutherozoa</taxon>
        <taxon>Echinozoa</taxon>
        <taxon>Holothuroidea</taxon>
        <taxon>Aspidochirotacea</taxon>
        <taxon>Aspidochirotida</taxon>
        <taxon>Stichopodidae</taxon>
        <taxon>Apostichopus</taxon>
    </lineage>
</organism>
<reference evidence="2 3" key="1">
    <citation type="journal article" date="2017" name="PLoS Biol.">
        <title>The sea cucumber genome provides insights into morphological evolution and visceral regeneration.</title>
        <authorList>
            <person name="Zhang X."/>
            <person name="Sun L."/>
            <person name="Yuan J."/>
            <person name="Sun Y."/>
            <person name="Gao Y."/>
            <person name="Zhang L."/>
            <person name="Li S."/>
            <person name="Dai H."/>
            <person name="Hamel J.F."/>
            <person name="Liu C."/>
            <person name="Yu Y."/>
            <person name="Liu S."/>
            <person name="Lin W."/>
            <person name="Guo K."/>
            <person name="Jin S."/>
            <person name="Xu P."/>
            <person name="Storey K.B."/>
            <person name="Huan P."/>
            <person name="Zhang T."/>
            <person name="Zhou Y."/>
            <person name="Zhang J."/>
            <person name="Lin C."/>
            <person name="Li X."/>
            <person name="Xing L."/>
            <person name="Huo D."/>
            <person name="Sun M."/>
            <person name="Wang L."/>
            <person name="Mercier A."/>
            <person name="Li F."/>
            <person name="Yang H."/>
            <person name="Xiang J."/>
        </authorList>
    </citation>
    <scope>NUCLEOTIDE SEQUENCE [LARGE SCALE GENOMIC DNA]</scope>
    <source>
        <strain evidence="2">Shaxun</strain>
        <tissue evidence="2">Muscle</tissue>
    </source>
</reference>
<dbReference type="EMBL" id="MRZV01000170">
    <property type="protein sequence ID" value="PIK56585.1"/>
    <property type="molecule type" value="Genomic_DNA"/>
</dbReference>
<dbReference type="OrthoDB" id="447516at2759"/>
<feature type="region of interest" description="Disordered" evidence="1">
    <location>
        <begin position="620"/>
        <end position="695"/>
    </location>
</feature>
<feature type="compositionally biased region" description="Low complexity" evidence="1">
    <location>
        <begin position="771"/>
        <end position="780"/>
    </location>
</feature>
<feature type="region of interest" description="Disordered" evidence="1">
    <location>
        <begin position="16"/>
        <end position="36"/>
    </location>
</feature>
<evidence type="ECO:0000313" key="3">
    <source>
        <dbReference type="Proteomes" id="UP000230750"/>
    </source>
</evidence>
<evidence type="ECO:0000256" key="1">
    <source>
        <dbReference type="SAM" id="MobiDB-lite"/>
    </source>
</evidence>
<dbReference type="STRING" id="307972.A0A2G8L8R0"/>
<feature type="region of interest" description="Disordered" evidence="1">
    <location>
        <begin position="1207"/>
        <end position="1267"/>
    </location>
</feature>
<feature type="compositionally biased region" description="Polar residues" evidence="1">
    <location>
        <begin position="628"/>
        <end position="639"/>
    </location>
</feature>
<feature type="compositionally biased region" description="Basic and acidic residues" evidence="1">
    <location>
        <begin position="830"/>
        <end position="839"/>
    </location>
</feature>
<feature type="compositionally biased region" description="Basic and acidic residues" evidence="1">
    <location>
        <begin position="1207"/>
        <end position="1217"/>
    </location>
</feature>
<keyword evidence="3" id="KW-1185">Reference proteome</keyword>
<feature type="compositionally biased region" description="Basic residues" evidence="1">
    <location>
        <begin position="644"/>
        <end position="668"/>
    </location>
</feature>
<comment type="caution">
    <text evidence="2">The sequence shown here is derived from an EMBL/GenBank/DDBJ whole genome shotgun (WGS) entry which is preliminary data.</text>
</comment>
<name>A0A2G8L8R0_STIJA</name>
<evidence type="ECO:0000313" key="2">
    <source>
        <dbReference type="EMBL" id="PIK56585.1"/>
    </source>
</evidence>
<sequence length="1401" mass="149069">MPRVTVRASSVEKFPAPALKSMDDDGTDVDLGLSAGMGDGLDDSTLENMDTSDLLSQIENTIQSIEAAHNQQSNADVSDISMNVDHPVRPQGDIRLQSAGTQAFDVDSDATLRVHLAKPKDGPILELPEENQANTKVNAVDFHMPKFGGKKAVKKGTATGNVDGNTGVDLDVSAQPDLATNAHDLDKSYEAPRGNLDVDLPDLDKSASGDVSFNSSLNVTDGSTVDINGDDMQDSSQVAIGFGVDHVSPPGNEDSDDDSDIDAYLGAAAIDVGLPVPADIDFDGEVDTPGRGNVEVPVKPMSKKGKRKLPKFKFGKKKAGKGDLPSGTLSLDTKLPELEGEAGVDADIDVKVNQRDTTFEDSRQVAIGFGVDHLSPPGDEDSDDNSDIDAYLGAVDMDVGFPVPADIDFDGEVDTPGRGNVEVPVKPKSEKGKRKLPKFKFGKKKAGKGDLPSGTLSLDTKLPELEGEAGVDADIDVKDNQRDTTFEVIGKRASLKRSIDIPDVETPQLKVDVESSPKDFEVAVQSTPNINMPYPTVDIDMKDGDIDEDVRFAMKGGDVTNLTLGSDGRYDRPDLKLDGEGFPLEGNLNVEGDLSVDESSDIEAYIGISSPDDSFVPGITAIGPTIQGPDSSGKGSFQYNKGKMSQKGKRNLPKAKSKGSRNAFKKKAKSPESRLDVDVDKSGSGSGDLHMTIDSPDFDLGVSAGAMSRHKGEVKASSSEPNLTFSGDAKGNRKGFTLPRLKMPKFKRGARKSSKDKRASDSFDFDVGGTSSPSAKRSSSLPDISYGNDGERVGDSNSYVDAEHKKKKRWSTGFKLPNFGLTKFGGKQRPKSETDKHVFDSTPEADVSVTRPVVSGNFAMDVDTPEDDVFCDVVAEVKTPKSDLSYGSGVPDFEKNANASFKFPEGEVEVDQGGDAKGPGWSQPERGDIELKDSKFDFPEGDLDVKLVKEVDSPHIKFGKPEVDVKTDIPKGMQFQFESTRADGDVDNVELDKEARGNISLPGVGLTGKRDGDSESVTSSSSSSSSEPKTTKMKKKKGLFGGIHLPKFKGKGSSKKHIGTGVSFDDEEMDVDLDIPKGLGDMDRDGVNVDVVTPDFSVDQKKLKPGMNVDVDIKMGGSGNIPHGEGAIDDNDGTAKVALTGHNLDLPEVSVNNRGNDVTFPSATVEVDSNGKPSAGLTANADIPAKGLNLAADVDIDHDFSVSGGDAKIRADGDDHSVSSSSSSSSVDEKTKKRRGLFGGLHFPKFKGKGANRKSGGRDTNFHNDQTVGVDIDQPKGDLNIHDVGVDANVAIPDVSVNVQKLKPEPNANISTPDVNLPSVSVGADQPMGEADVNIGIDIGADIQKRAFDLPDPYPDVDVPSDDIDINVGYKPTISAEVDINEQTRISTLTVMLRGQVWMLV</sequence>